<evidence type="ECO:0000256" key="1">
    <source>
        <dbReference type="ARBA" id="ARBA00022729"/>
    </source>
</evidence>
<dbReference type="GO" id="GO:0042546">
    <property type="term" value="P:cell wall biogenesis"/>
    <property type="evidence" value="ECO:0007669"/>
    <property type="project" value="InterPro"/>
</dbReference>
<dbReference type="PANTHER" id="PTHR28154:SF1">
    <property type="entry name" value="CELL WALL SYNTHESIS PROTEIN KNH1-RELATED"/>
    <property type="match status" value="1"/>
</dbReference>
<evidence type="ECO:0000313" key="6">
    <source>
        <dbReference type="Proteomes" id="UP000223968"/>
    </source>
</evidence>
<dbReference type="Pfam" id="PF05390">
    <property type="entry name" value="Kre9_KNH1_C"/>
    <property type="match status" value="1"/>
</dbReference>
<dbReference type="STRING" id="1447875.A0A2B7XSR1"/>
<accession>A0A2B7XSR1</accession>
<dbReference type="GO" id="GO:0005576">
    <property type="term" value="C:extracellular region"/>
    <property type="evidence" value="ECO:0007669"/>
    <property type="project" value="TreeGrafter"/>
</dbReference>
<protein>
    <submittedName>
        <fullName evidence="5">Uncharacterized protein</fullName>
    </submittedName>
</protein>
<dbReference type="GO" id="GO:0006078">
    <property type="term" value="P:(1-&gt;6)-beta-D-glucan biosynthetic process"/>
    <property type="evidence" value="ECO:0007669"/>
    <property type="project" value="InterPro"/>
</dbReference>
<feature type="chain" id="PRO_5013219624" evidence="2">
    <location>
        <begin position="19"/>
        <end position="253"/>
    </location>
</feature>
<dbReference type="InterPro" id="IPR008659">
    <property type="entry name" value="Kre9/Knh1_C"/>
</dbReference>
<evidence type="ECO:0000256" key="2">
    <source>
        <dbReference type="SAM" id="SignalP"/>
    </source>
</evidence>
<keyword evidence="6" id="KW-1185">Reference proteome</keyword>
<feature type="signal peptide" evidence="2">
    <location>
        <begin position="1"/>
        <end position="18"/>
    </location>
</feature>
<evidence type="ECO:0000259" key="3">
    <source>
        <dbReference type="Pfam" id="PF05390"/>
    </source>
</evidence>
<dbReference type="OrthoDB" id="2432613at2759"/>
<evidence type="ECO:0000313" key="5">
    <source>
        <dbReference type="EMBL" id="PGH14814.1"/>
    </source>
</evidence>
<reference evidence="5 6" key="1">
    <citation type="submission" date="2017-10" db="EMBL/GenBank/DDBJ databases">
        <title>Comparative genomics in systemic dimorphic fungi from Ajellomycetaceae.</title>
        <authorList>
            <person name="Munoz J.F."/>
            <person name="Mcewen J.G."/>
            <person name="Clay O.K."/>
            <person name="Cuomo C.A."/>
        </authorList>
    </citation>
    <scope>NUCLEOTIDE SEQUENCE [LARGE SCALE GENOMIC DNA]</scope>
    <source>
        <strain evidence="5 6">UAMH5409</strain>
    </source>
</reference>
<dbReference type="PANTHER" id="PTHR28154">
    <property type="entry name" value="CELL WALL SYNTHESIS PROTEIN KNH1-RELATED"/>
    <property type="match status" value="1"/>
</dbReference>
<dbReference type="Proteomes" id="UP000223968">
    <property type="component" value="Unassembled WGS sequence"/>
</dbReference>
<name>A0A2B7XSR1_9EURO</name>
<gene>
    <name evidence="5" type="ORF">AJ79_02830</name>
</gene>
<dbReference type="InterPro" id="IPR045328">
    <property type="entry name" value="Kre9/Knh1"/>
</dbReference>
<organism evidence="5 6">
    <name type="scientific">Helicocarpus griseus UAMH5409</name>
    <dbReference type="NCBI Taxonomy" id="1447875"/>
    <lineage>
        <taxon>Eukaryota</taxon>
        <taxon>Fungi</taxon>
        <taxon>Dikarya</taxon>
        <taxon>Ascomycota</taxon>
        <taxon>Pezizomycotina</taxon>
        <taxon>Eurotiomycetes</taxon>
        <taxon>Eurotiomycetidae</taxon>
        <taxon>Onygenales</taxon>
        <taxon>Ajellomycetaceae</taxon>
        <taxon>Helicocarpus</taxon>
    </lineage>
</organism>
<dbReference type="GO" id="GO:0031505">
    <property type="term" value="P:fungal-type cell wall organization"/>
    <property type="evidence" value="ECO:0007669"/>
    <property type="project" value="TreeGrafter"/>
</dbReference>
<sequence>MKTWFLLLLTELVISASAAIEFIAPTAGAILKAGDPLYSEWRQVGNNSDISDGVLYDIYLCAGGNDEGSYDRLMPIAKDKFFSQGNSASALVAADIGGNEPNAYFLQMLLTHPSSPEPIHLIHSPRFTLTSMTGTFPPHLLSAITSLPNDNVNSPPIHNELLKRQADLPYEDQTGPTRYAPMPMQPPTKISLKTAPPLHPPSAFGIAQSFLPRPTIQTTISAKATFSVESIENTAAPAPTDDEVQRFLNRWKD</sequence>
<keyword evidence="1 2" id="KW-0732">Signal</keyword>
<comment type="caution">
    <text evidence="5">The sequence shown here is derived from an EMBL/GenBank/DDBJ whole genome shotgun (WGS) entry which is preliminary data.</text>
</comment>
<evidence type="ECO:0000259" key="4">
    <source>
        <dbReference type="Pfam" id="PF10342"/>
    </source>
</evidence>
<feature type="domain" description="Yeast cell wall synthesis Kre9/Knh1 C-terminal" evidence="3">
    <location>
        <begin position="167"/>
        <end position="243"/>
    </location>
</feature>
<dbReference type="EMBL" id="PDNB01000031">
    <property type="protein sequence ID" value="PGH14814.1"/>
    <property type="molecule type" value="Genomic_DNA"/>
</dbReference>
<dbReference type="Pfam" id="PF10342">
    <property type="entry name" value="Kre9_KNH"/>
    <property type="match status" value="1"/>
</dbReference>
<proteinExistence type="predicted"/>
<feature type="domain" description="Yeast cell wall synthesis Kre9/Knh1-like N-terminal" evidence="4">
    <location>
        <begin position="25"/>
        <end position="128"/>
    </location>
</feature>
<dbReference type="AlphaFoldDB" id="A0A2B7XSR1"/>
<dbReference type="InterPro" id="IPR018466">
    <property type="entry name" value="Kre9/Knh1-like_N"/>
</dbReference>